<evidence type="ECO:0000256" key="1">
    <source>
        <dbReference type="ARBA" id="ARBA00004141"/>
    </source>
</evidence>
<gene>
    <name evidence="7" type="ORF">BXY66_1179</name>
</gene>
<dbReference type="EMBL" id="SMGR01000001">
    <property type="protein sequence ID" value="TCL09136.1"/>
    <property type="molecule type" value="Genomic_DNA"/>
</dbReference>
<dbReference type="GO" id="GO:0022904">
    <property type="term" value="P:respiratory electron transport chain"/>
    <property type="evidence" value="ECO:0007669"/>
    <property type="project" value="InterPro"/>
</dbReference>
<comment type="subcellular location">
    <subcellularLocation>
        <location evidence="1">Membrane</location>
        <topology evidence="1">Multi-pass membrane protein</topology>
    </subcellularLocation>
</comment>
<evidence type="ECO:0000256" key="2">
    <source>
        <dbReference type="ARBA" id="ARBA00022692"/>
    </source>
</evidence>
<reference evidence="7 8" key="1">
    <citation type="submission" date="2019-03" db="EMBL/GenBank/DDBJ databases">
        <title>Genomic Encyclopedia of Archaeal and Bacterial Type Strains, Phase II (KMG-II): from individual species to whole genera.</title>
        <authorList>
            <person name="Goeker M."/>
        </authorList>
    </citation>
    <scope>NUCLEOTIDE SEQUENCE [LARGE SCALE GENOMIC DNA]</scope>
    <source>
        <strain evidence="7 8">DSM 26433</strain>
    </source>
</reference>
<feature type="transmembrane region" description="Helical" evidence="5">
    <location>
        <begin position="32"/>
        <end position="62"/>
    </location>
</feature>
<dbReference type="InterPro" id="IPR013130">
    <property type="entry name" value="Fe3_Rdtase_TM_dom"/>
</dbReference>
<feature type="domain" description="Ferric oxidoreductase" evidence="6">
    <location>
        <begin position="41"/>
        <end position="155"/>
    </location>
</feature>
<keyword evidence="2 5" id="KW-0812">Transmembrane</keyword>
<protein>
    <submittedName>
        <fullName evidence="7">Ferric reductase like protein</fullName>
    </submittedName>
</protein>
<feature type="transmembrane region" description="Helical" evidence="5">
    <location>
        <begin position="169"/>
        <end position="187"/>
    </location>
</feature>
<evidence type="ECO:0000256" key="3">
    <source>
        <dbReference type="ARBA" id="ARBA00022989"/>
    </source>
</evidence>
<dbReference type="InterPro" id="IPR016174">
    <property type="entry name" value="Di-haem_cyt_TM"/>
</dbReference>
<accession>A0A4R1NLA4</accession>
<keyword evidence="3 5" id="KW-1133">Transmembrane helix</keyword>
<dbReference type="SUPFAM" id="SSF81342">
    <property type="entry name" value="Transmembrane di-heme cytochromes"/>
    <property type="match status" value="1"/>
</dbReference>
<dbReference type="Proteomes" id="UP000295673">
    <property type="component" value="Unassembled WGS sequence"/>
</dbReference>
<evidence type="ECO:0000313" key="8">
    <source>
        <dbReference type="Proteomes" id="UP000295673"/>
    </source>
</evidence>
<dbReference type="AlphaFoldDB" id="A0A4R1NLA4"/>
<evidence type="ECO:0000259" key="6">
    <source>
        <dbReference type="Pfam" id="PF01794"/>
    </source>
</evidence>
<dbReference type="Pfam" id="PF01794">
    <property type="entry name" value="Ferric_reduct"/>
    <property type="match status" value="1"/>
</dbReference>
<dbReference type="GO" id="GO:0016020">
    <property type="term" value="C:membrane"/>
    <property type="evidence" value="ECO:0007669"/>
    <property type="project" value="UniProtKB-SubCell"/>
</dbReference>
<feature type="transmembrane region" description="Helical" evidence="5">
    <location>
        <begin position="74"/>
        <end position="92"/>
    </location>
</feature>
<sequence length="206" mass="22589">MPRSALLWSLFAIVFVTPLALAGTSPLLAWRSGIYIAASFAGIIAFGLCLLQPLLATAILSVNSPQQARRLHRLTGTVVFSGVLFHISGLWITSPPDVIDALLLRSPTPFSIWGVLATWALLLIAFLAVARRKLRWPPQRWGRVHLLLATILVTGAILHVLLIEGTMEPLSKFLLCLLLLAATLNAVKRAAAQKNRFFTSTKPKRR</sequence>
<feature type="transmembrane region" description="Helical" evidence="5">
    <location>
        <begin position="112"/>
        <end position="130"/>
    </location>
</feature>
<proteinExistence type="predicted"/>
<name>A0A4R1NLA4_9RHOB</name>
<keyword evidence="8" id="KW-1185">Reference proteome</keyword>
<evidence type="ECO:0000256" key="4">
    <source>
        <dbReference type="ARBA" id="ARBA00023136"/>
    </source>
</evidence>
<organism evidence="7 8">
    <name type="scientific">Shimia isoporae</name>
    <dbReference type="NCBI Taxonomy" id="647720"/>
    <lineage>
        <taxon>Bacteria</taxon>
        <taxon>Pseudomonadati</taxon>
        <taxon>Pseudomonadota</taxon>
        <taxon>Alphaproteobacteria</taxon>
        <taxon>Rhodobacterales</taxon>
        <taxon>Roseobacteraceae</taxon>
    </lineage>
</organism>
<comment type="caution">
    <text evidence="7">The sequence shown here is derived from an EMBL/GenBank/DDBJ whole genome shotgun (WGS) entry which is preliminary data.</text>
</comment>
<keyword evidence="4 5" id="KW-0472">Membrane</keyword>
<evidence type="ECO:0000313" key="7">
    <source>
        <dbReference type="EMBL" id="TCL09136.1"/>
    </source>
</evidence>
<dbReference type="OrthoDB" id="7917288at2"/>
<feature type="transmembrane region" description="Helical" evidence="5">
    <location>
        <begin position="142"/>
        <end position="163"/>
    </location>
</feature>
<evidence type="ECO:0000256" key="5">
    <source>
        <dbReference type="SAM" id="Phobius"/>
    </source>
</evidence>